<dbReference type="InterPro" id="IPR012340">
    <property type="entry name" value="NA-bd_OB-fold"/>
</dbReference>
<name>A0A541B8Q3_9NOCA</name>
<feature type="domain" description="ChsH2 C-terminal OB-fold" evidence="1">
    <location>
        <begin position="42"/>
        <end position="103"/>
    </location>
</feature>
<protein>
    <recommendedName>
        <fullName evidence="1">ChsH2 C-terminal OB-fold domain-containing protein</fullName>
    </recommendedName>
</protein>
<dbReference type="OrthoDB" id="4542282at2"/>
<dbReference type="AlphaFoldDB" id="A0A541B8Q3"/>
<dbReference type="EMBL" id="VIGH01000005">
    <property type="protein sequence ID" value="TQF68683.1"/>
    <property type="molecule type" value="Genomic_DNA"/>
</dbReference>
<evidence type="ECO:0000313" key="3">
    <source>
        <dbReference type="Proteomes" id="UP000316256"/>
    </source>
</evidence>
<dbReference type="RefSeq" id="WP_142099876.1">
    <property type="nucleotide sequence ID" value="NZ_VIGH01000005.1"/>
</dbReference>
<dbReference type="InterPro" id="IPR002878">
    <property type="entry name" value="ChsH2_C"/>
</dbReference>
<gene>
    <name evidence="2" type="ORF">FK531_12790</name>
</gene>
<evidence type="ECO:0000259" key="1">
    <source>
        <dbReference type="Pfam" id="PF01796"/>
    </source>
</evidence>
<dbReference type="PANTHER" id="PTHR34075">
    <property type="entry name" value="BLR3430 PROTEIN"/>
    <property type="match status" value="1"/>
</dbReference>
<keyword evidence="3" id="KW-1185">Reference proteome</keyword>
<dbReference type="Pfam" id="PF01796">
    <property type="entry name" value="OB_ChsH2_C"/>
    <property type="match status" value="1"/>
</dbReference>
<dbReference type="InterPro" id="IPR052513">
    <property type="entry name" value="Thioester_dehydratase-like"/>
</dbReference>
<reference evidence="2 3" key="1">
    <citation type="submission" date="2019-06" db="EMBL/GenBank/DDBJ databases">
        <title>Rhodococcus spaelei sp. nov., isolated from a cave.</title>
        <authorList>
            <person name="Lee S.D."/>
        </authorList>
    </citation>
    <scope>NUCLEOTIDE SEQUENCE [LARGE SCALE GENOMIC DNA]</scope>
    <source>
        <strain evidence="2 3">C9-5</strain>
    </source>
</reference>
<dbReference type="SUPFAM" id="SSF50249">
    <property type="entry name" value="Nucleic acid-binding proteins"/>
    <property type="match status" value="1"/>
</dbReference>
<dbReference type="PANTHER" id="PTHR34075:SF5">
    <property type="entry name" value="BLR3430 PROTEIN"/>
    <property type="match status" value="1"/>
</dbReference>
<evidence type="ECO:0000313" key="2">
    <source>
        <dbReference type="EMBL" id="TQF68683.1"/>
    </source>
</evidence>
<accession>A0A541B8Q3</accession>
<dbReference type="Proteomes" id="UP000316256">
    <property type="component" value="Unassembled WGS sequence"/>
</dbReference>
<comment type="caution">
    <text evidence="2">The sequence shown here is derived from an EMBL/GenBank/DDBJ whole genome shotgun (WGS) entry which is preliminary data.</text>
</comment>
<proteinExistence type="predicted"/>
<organism evidence="2 3">
    <name type="scientific">Rhodococcus spelaei</name>
    <dbReference type="NCBI Taxonomy" id="2546320"/>
    <lineage>
        <taxon>Bacteria</taxon>
        <taxon>Bacillati</taxon>
        <taxon>Actinomycetota</taxon>
        <taxon>Actinomycetes</taxon>
        <taxon>Mycobacteriales</taxon>
        <taxon>Nocardiaceae</taxon>
        <taxon>Rhodococcus</taxon>
    </lineage>
</organism>
<sequence>MTAMLPRQAVDTLMIRCCEDCATMFAPDTWACTSCGGDDLDWVPCSGTGSIVSWTRMHPDAVPPVTVPGCMPHSHDEPATIAIVELDDGPWVYASIEGALPDPGRGQARVVFRGHRTGGRFPAFSLGRI</sequence>